<dbReference type="AlphaFoldDB" id="A0A1S7LPB0"/>
<evidence type="ECO:0008006" key="3">
    <source>
        <dbReference type="Google" id="ProtNLM"/>
    </source>
</evidence>
<proteinExistence type="predicted"/>
<evidence type="ECO:0000313" key="2">
    <source>
        <dbReference type="EMBL" id="CRH08293.1"/>
    </source>
</evidence>
<protein>
    <recommendedName>
        <fullName evidence="3">T1SS secreted agglutinin RTX</fullName>
    </recommendedName>
</protein>
<reference evidence="2" key="1">
    <citation type="submission" date="2015-04" db="EMBL/GenBank/DDBJ databases">
        <authorList>
            <person name="Syromyatnikov M.Y."/>
            <person name="Popov V.N."/>
        </authorList>
    </citation>
    <scope>NUCLEOTIDE SEQUENCE</scope>
    <source>
        <strain evidence="2">MO-1</strain>
    </source>
</reference>
<organism evidence="2">
    <name type="scientific">Magnetococcus massalia (strain MO-1)</name>
    <dbReference type="NCBI Taxonomy" id="451514"/>
    <lineage>
        <taxon>Bacteria</taxon>
        <taxon>Pseudomonadati</taxon>
        <taxon>Pseudomonadota</taxon>
        <taxon>Magnetococcia</taxon>
        <taxon>Magnetococcales</taxon>
        <taxon>Magnetococcaceae</taxon>
        <taxon>Magnetococcus</taxon>
    </lineage>
</organism>
<feature type="compositionally biased region" description="Low complexity" evidence="1">
    <location>
        <begin position="160"/>
        <end position="175"/>
    </location>
</feature>
<accession>A0A1S7LPB0</accession>
<sequence length="639" mass="66455">MAEESSNNTQAQVADTEEDQQNLDDMTVLQNVESVDLSAEEQQNEDGEKNKNEDLQSASSIQMGTQTMPDYGEVEEDDDEEGSDDNEANDVESSEQAADQAATQQGAEDANGDGGLGVEAPAPGVDSAAAFDLTAPAVTPPASESSDSDESASTEQEAVATPATDGLATDTAATTEETEEEAEEEEEEAEEEVVTEPEIEIALADGISMEPEEAAGNEDGQIELNLNIAQEDGNESLEVVIANAPDGATIQSSSADAYMAENPDADYPISQSDNGDWVVPGDFVEGLTLTPPEDSNDDFTLDITATTTETSSGLSNSVNVEVPVEVTGVADGVELNAEDATGVEDHLVNLDIQADLMDIDGSENITSIVIGDVPDTIQLSAGTDNGDGSWSLEVADLDGLQANLDDNVSGLFDLSVTVTTQDVSEQLDEDGNVVVDDSTTQTMDFTLTVDPDADEVTFTEGSASGLEDSWIDIQSSFSLQDLDGSENVSAVTIDSVPDGASLQVIDESGSVVEITVTEGVAEIPMDYVVDDGAGNYTIEGLQVMPPADSNANFELGVNVTTTDDNGQTTDTQLTSGSIAVEVASVADEADLSASAASGGEDAAAIALDISAAVTDTDGSESHLLGRHQRCARHRAALRR</sequence>
<feature type="compositionally biased region" description="Acidic residues" evidence="1">
    <location>
        <begin position="72"/>
        <end position="93"/>
    </location>
</feature>
<feature type="compositionally biased region" description="Polar residues" evidence="1">
    <location>
        <begin position="55"/>
        <end position="68"/>
    </location>
</feature>
<feature type="region of interest" description="Disordered" evidence="1">
    <location>
        <begin position="1"/>
        <end position="218"/>
    </location>
</feature>
<feature type="compositionally biased region" description="Acidic residues" evidence="1">
    <location>
        <begin position="176"/>
        <end position="199"/>
    </location>
</feature>
<dbReference type="EMBL" id="LO017727">
    <property type="protein sequence ID" value="CRH08293.1"/>
    <property type="molecule type" value="Genomic_DNA"/>
</dbReference>
<evidence type="ECO:0000256" key="1">
    <source>
        <dbReference type="SAM" id="MobiDB-lite"/>
    </source>
</evidence>
<feature type="compositionally biased region" description="Low complexity" evidence="1">
    <location>
        <begin position="95"/>
        <end position="109"/>
    </location>
</feature>
<name>A0A1S7LPB0_MAGMO</name>
<feature type="compositionally biased region" description="Polar residues" evidence="1">
    <location>
        <begin position="1"/>
        <end position="13"/>
    </location>
</feature>
<gene>
    <name evidence="2" type="ORF">MAGMO_4165</name>
</gene>